<evidence type="ECO:0000256" key="1">
    <source>
        <dbReference type="ARBA" id="ARBA00004141"/>
    </source>
</evidence>
<keyword evidence="2" id="KW-0812">Transmembrane</keyword>
<dbReference type="InterPro" id="IPR013783">
    <property type="entry name" value="Ig-like_fold"/>
</dbReference>
<evidence type="ECO:0000259" key="6">
    <source>
        <dbReference type="PROSITE" id="PS50093"/>
    </source>
</evidence>
<dbReference type="Gene3D" id="2.60.40.10">
    <property type="entry name" value="Immunoglobulins"/>
    <property type="match status" value="7"/>
</dbReference>
<evidence type="ECO:0000313" key="8">
    <source>
        <dbReference type="Proteomes" id="UP001062165"/>
    </source>
</evidence>
<dbReference type="PROSITE" id="PS50093">
    <property type="entry name" value="PKD"/>
    <property type="match status" value="6"/>
</dbReference>
<dbReference type="InterPro" id="IPR022409">
    <property type="entry name" value="PKD/Chitinase_dom"/>
</dbReference>
<accession>A0ABY6D4L5</accession>
<dbReference type="PANTHER" id="PTHR46730:SF1">
    <property type="entry name" value="PLAT DOMAIN-CONTAINING PROTEIN"/>
    <property type="match status" value="1"/>
</dbReference>
<dbReference type="EMBL" id="CP106735">
    <property type="protein sequence ID" value="UXX81102.1"/>
    <property type="molecule type" value="Genomic_DNA"/>
</dbReference>
<dbReference type="PANTHER" id="PTHR46730">
    <property type="entry name" value="POLYCYSTIN-1"/>
    <property type="match status" value="1"/>
</dbReference>
<keyword evidence="4" id="KW-1133">Transmembrane helix</keyword>
<name>A0ABY6D4L5_9BACT</name>
<feature type="domain" description="PKD" evidence="6">
    <location>
        <begin position="440"/>
        <end position="480"/>
    </location>
</feature>
<evidence type="ECO:0000256" key="3">
    <source>
        <dbReference type="ARBA" id="ARBA00022737"/>
    </source>
</evidence>
<dbReference type="SMART" id="SM00089">
    <property type="entry name" value="PKD"/>
    <property type="match status" value="6"/>
</dbReference>
<evidence type="ECO:0000256" key="5">
    <source>
        <dbReference type="ARBA" id="ARBA00023136"/>
    </source>
</evidence>
<sequence>MRVVYFLTLTLFSFKLCKAQCPVSNFNLAIEHCIDETLAIENNSTLATSYSWDFCANDDLKNVPSSYLITTGSLSSCYDVDAEIDNGNIIAFVPARSNNSLVRINFGTSIGSSPLVENLGSFSNLLNSPTGIDVFWDGIGWHAIITGDTSSEIYLLSFGNSLLNTPNIVEISSGMTLNVPTAVKIVRENNQFYAFIVNASSSNVVLIDFGNSINETFTFSEFSFAGINSGTAIDIVKECDHWVGFLVARSQATLFKLDFGDQISNTPVITDVSSHIGFSLNDPLGLSIDTDGTGYQGFVTSRNGPLYRFDFSTLNDSPTAIDLGNFMSSSRDFGVDLVKNGSKWDLLMANFQGRLYNIDFDNVCESNIQTSISFLPEEKIYFESGGFSNKVSLSVYDTDEIPYISTQSTIISNNTAPAISFTTSSNECIGQSNTFTPIDGGGLTYEWSFNGGTTIGSTAISPTHTFSQVGDSVVVLTVNDGTCSNLVQDTISIYPEPVTPTFTPPVAPICTGAELTFTNDFDETAYVGATLTYAWDYNGEGSSSDKDGAFTFDTDGSKTVTLTASIPGCATSSAEPDIDLIAGPNIDFSIQDKCLGDVTQFTNLTSGSGITGETWIYGDGDSFASGGLTSPTHKYTASGNYEVSLTVANNLGCSNELVLPLTIDDKPVANFAYGPPCEEAPVQFVNESTSGAFANIENYHWDFGGLGTSAEEDPIFTFDQKGIYPVELRIESTFGCKDTVSQNVNVKLSPMAAFSIDLGCLDAATQFIDQTETEVENPINTWYWNINGDILPNTQNPIAVYSTPGDYTATLTVTPSNLCTSTVSQGFTIHDLPAANFTVDNNCDNEFTVFEDASTSATTNVVAYNWTFGEESTGNSNPALINFETAGNYEVSLTAIDDIGCEGIVQKTVTIYASPTANFIASTDIGSAPLTIDFTNQSNDADSYLWTFEDTTPVTSTEINPQHTYLTLGDYNASLISSTTEGCSDTLTIPITVAEPILDLELVQITTEEQNGKTNLTLTVKNSGNVTLNGFDIRIDLDNQSSIYESYEGTLLRNQIITYPLNFSFASTANNIGYTCITVEDLDEEFEDINIQNNEGCIDFAQELVVENAYPNPAGHNASNIRLNMILPAKGPVQILLLDATGAILYEDIYTGTTAGLNSFFIDIAPYNQGMYFIRVIYDQTESTQRFVKS</sequence>
<dbReference type="Pfam" id="PF18911">
    <property type="entry name" value="PKD_4"/>
    <property type="match status" value="4"/>
</dbReference>
<feature type="domain" description="PKD" evidence="6">
    <location>
        <begin position="777"/>
        <end position="814"/>
    </location>
</feature>
<gene>
    <name evidence="7" type="ORF">N7E81_08310</name>
</gene>
<proteinExistence type="predicted"/>
<dbReference type="RefSeq" id="WP_263052831.1">
    <property type="nucleotide sequence ID" value="NZ_CP106735.1"/>
</dbReference>
<evidence type="ECO:0000313" key="7">
    <source>
        <dbReference type="EMBL" id="UXX81102.1"/>
    </source>
</evidence>
<feature type="domain" description="PKD" evidence="6">
    <location>
        <begin position="601"/>
        <end position="652"/>
    </location>
</feature>
<keyword evidence="8" id="KW-1185">Reference proteome</keyword>
<feature type="domain" description="PKD" evidence="6">
    <location>
        <begin position="850"/>
        <end position="918"/>
    </location>
</feature>
<dbReference type="Pfam" id="PF00801">
    <property type="entry name" value="PKD"/>
    <property type="match status" value="1"/>
</dbReference>
<dbReference type="Proteomes" id="UP001062165">
    <property type="component" value="Chromosome"/>
</dbReference>
<organism evidence="7 8">
    <name type="scientific">Reichenbachiella carrageenanivorans</name>
    <dbReference type="NCBI Taxonomy" id="2979869"/>
    <lineage>
        <taxon>Bacteria</taxon>
        <taxon>Pseudomonadati</taxon>
        <taxon>Bacteroidota</taxon>
        <taxon>Cytophagia</taxon>
        <taxon>Cytophagales</taxon>
        <taxon>Reichenbachiellaceae</taxon>
        <taxon>Reichenbachiella</taxon>
    </lineage>
</organism>
<feature type="domain" description="PKD" evidence="6">
    <location>
        <begin position="936"/>
        <end position="1000"/>
    </location>
</feature>
<dbReference type="InterPro" id="IPR000601">
    <property type="entry name" value="PKD_dom"/>
</dbReference>
<keyword evidence="3" id="KW-0677">Repeat</keyword>
<dbReference type="InterPro" id="IPR035986">
    <property type="entry name" value="PKD_dom_sf"/>
</dbReference>
<evidence type="ECO:0000256" key="2">
    <source>
        <dbReference type="ARBA" id="ARBA00022692"/>
    </source>
</evidence>
<evidence type="ECO:0000256" key="4">
    <source>
        <dbReference type="ARBA" id="ARBA00022989"/>
    </source>
</evidence>
<dbReference type="CDD" id="cd00146">
    <property type="entry name" value="PKD"/>
    <property type="match status" value="6"/>
</dbReference>
<feature type="domain" description="PKD" evidence="6">
    <location>
        <begin position="699"/>
        <end position="746"/>
    </location>
</feature>
<dbReference type="InterPro" id="IPR026444">
    <property type="entry name" value="Secre_tail"/>
</dbReference>
<comment type="subcellular location">
    <subcellularLocation>
        <location evidence="1">Membrane</location>
        <topology evidence="1">Multi-pass membrane protein</topology>
    </subcellularLocation>
</comment>
<reference evidence="7" key="1">
    <citation type="submission" date="2022-10" db="EMBL/GenBank/DDBJ databases">
        <title>Comparative genomics and taxonomic characterization of three novel marine species of genus Reichenbachiella exhibiting antioxidant and polysaccharide degradation activities.</title>
        <authorList>
            <person name="Muhammad N."/>
            <person name="Lee Y.-J."/>
            <person name="Ko J."/>
            <person name="Kim S.-G."/>
        </authorList>
    </citation>
    <scope>NUCLEOTIDE SEQUENCE</scope>
    <source>
        <strain evidence="7">Wsw4-B4</strain>
    </source>
</reference>
<keyword evidence="5" id="KW-0472">Membrane</keyword>
<protein>
    <submittedName>
        <fullName evidence="7">PKD domain-containing protein</fullName>
    </submittedName>
</protein>
<dbReference type="NCBIfam" id="TIGR04183">
    <property type="entry name" value="Por_Secre_tail"/>
    <property type="match status" value="1"/>
</dbReference>
<dbReference type="SUPFAM" id="SSF49299">
    <property type="entry name" value="PKD domain"/>
    <property type="match status" value="7"/>
</dbReference>